<gene>
    <name evidence="2" type="primary">dtd</name>
    <name evidence="3" type="ORF">OMAG_002714</name>
</gene>
<dbReference type="EC" id="3.1.1.96" evidence="2"/>
<dbReference type="GO" id="GO:0005737">
    <property type="term" value="C:cytoplasm"/>
    <property type="evidence" value="ECO:0007669"/>
    <property type="project" value="UniProtKB-SubCell"/>
</dbReference>
<dbReference type="GO" id="GO:0051500">
    <property type="term" value="F:D-tyrosyl-tRNA(Tyr) deacylase activity"/>
    <property type="evidence" value="ECO:0007669"/>
    <property type="project" value="TreeGrafter"/>
</dbReference>
<dbReference type="Pfam" id="PF02580">
    <property type="entry name" value="Tyr_Deacylase"/>
    <property type="match status" value="1"/>
</dbReference>
<dbReference type="PANTHER" id="PTHR10472:SF5">
    <property type="entry name" value="D-AMINOACYL-TRNA DEACYLASE 1"/>
    <property type="match status" value="1"/>
</dbReference>
<comment type="caution">
    <text evidence="3">The sequence shown here is derived from an EMBL/GenBank/DDBJ whole genome shotgun (WGS) entry which is preliminary data.</text>
</comment>
<keyword evidence="2" id="KW-0963">Cytoplasm</keyword>
<evidence type="ECO:0000313" key="3">
    <source>
        <dbReference type="EMBL" id="KJJ83417.1"/>
    </source>
</evidence>
<dbReference type="GO" id="GO:0106026">
    <property type="term" value="F:Gly-tRNA(Ala) deacylase activity"/>
    <property type="evidence" value="ECO:0007669"/>
    <property type="project" value="UniProtKB-UniRule"/>
</dbReference>
<dbReference type="AlphaFoldDB" id="A0A0F0CJL0"/>
<keyword evidence="2 3" id="KW-0378">Hydrolase</keyword>
<dbReference type="GO" id="GO:0000049">
    <property type="term" value="F:tRNA binding"/>
    <property type="evidence" value="ECO:0007669"/>
    <property type="project" value="UniProtKB-UniRule"/>
</dbReference>
<dbReference type="GO" id="GO:0019478">
    <property type="term" value="P:D-amino acid catabolic process"/>
    <property type="evidence" value="ECO:0007669"/>
    <property type="project" value="UniProtKB-UniRule"/>
</dbReference>
<proteinExistence type="inferred from homology"/>
<dbReference type="Proteomes" id="UP000033428">
    <property type="component" value="Unassembled WGS sequence"/>
</dbReference>
<keyword evidence="4" id="KW-1185">Reference proteome</keyword>
<dbReference type="PATRIC" id="fig|1609969.3.peg.2889"/>
<comment type="function">
    <text evidence="2">An aminoacyl-tRNA editing enzyme that deacylates mischarged D-aminoacyl-tRNAs. Also deacylates mischarged glycyl-tRNA(Ala), protecting cells against glycine mischarging by AlaRS. Acts via tRNA-based rather than protein-based catalysis; rejects L-amino acids rather than detecting D-amino acids in the active site. By recycling D-aminoacyl-tRNA to D-amino acids and free tRNA molecules, this enzyme counteracts the toxicity associated with the formation of D-aminoacyl-tRNA entities in vivo and helps enforce protein L-homochirality.</text>
</comment>
<comment type="subunit">
    <text evidence="2">Homodimer.</text>
</comment>
<dbReference type="NCBIfam" id="TIGR00256">
    <property type="entry name" value="D-aminoacyl-tRNA deacylase"/>
    <property type="match status" value="1"/>
</dbReference>
<dbReference type="FunFam" id="3.50.80.10:FF:000001">
    <property type="entry name" value="D-aminoacyl-tRNA deacylase"/>
    <property type="match status" value="1"/>
</dbReference>
<keyword evidence="2" id="KW-0694">RNA-binding</keyword>
<comment type="subcellular location">
    <subcellularLocation>
        <location evidence="2">Cytoplasm</location>
    </subcellularLocation>
</comment>
<dbReference type="SUPFAM" id="SSF69500">
    <property type="entry name" value="DTD-like"/>
    <property type="match status" value="1"/>
</dbReference>
<dbReference type="InterPro" id="IPR003732">
    <property type="entry name" value="Daa-tRNA_deacyls_DTD"/>
</dbReference>
<sequence>MKVVVQRVKNARVLVNGETISEINLGLLLFVCVEKKDTEEDIKILADKLNRLRIFKDDNAKMNLDIKQAGGDFLSVSQFTLVADTKKGNRPGFDNAAHPEIAEKLWNKFNVFLSSSGVTVKSGAFGMDMEVILNNDGPVTFILER</sequence>
<evidence type="ECO:0000256" key="2">
    <source>
        <dbReference type="HAMAP-Rule" id="MF_00518"/>
    </source>
</evidence>
<dbReference type="EC" id="3.1.1.-" evidence="2"/>
<dbReference type="GO" id="GO:0043908">
    <property type="term" value="F:Ser(Gly)-tRNA(Ala) hydrolase activity"/>
    <property type="evidence" value="ECO:0007669"/>
    <property type="project" value="UniProtKB-UniRule"/>
</dbReference>
<keyword evidence="2" id="KW-0820">tRNA-binding</keyword>
<comment type="catalytic activity">
    <reaction evidence="2">
        <text>glycyl-tRNA(Ala) + H2O = tRNA(Ala) + glycine + H(+)</text>
        <dbReference type="Rhea" id="RHEA:53744"/>
        <dbReference type="Rhea" id="RHEA-COMP:9657"/>
        <dbReference type="Rhea" id="RHEA-COMP:13640"/>
        <dbReference type="ChEBI" id="CHEBI:15377"/>
        <dbReference type="ChEBI" id="CHEBI:15378"/>
        <dbReference type="ChEBI" id="CHEBI:57305"/>
        <dbReference type="ChEBI" id="CHEBI:78442"/>
        <dbReference type="ChEBI" id="CHEBI:78522"/>
    </reaction>
</comment>
<evidence type="ECO:0000313" key="4">
    <source>
        <dbReference type="Proteomes" id="UP000033428"/>
    </source>
</evidence>
<dbReference type="Gene3D" id="3.50.80.10">
    <property type="entry name" value="D-tyrosyl-tRNA(Tyr) deacylase"/>
    <property type="match status" value="1"/>
</dbReference>
<evidence type="ECO:0000256" key="1">
    <source>
        <dbReference type="ARBA" id="ARBA00009673"/>
    </source>
</evidence>
<name>A0A0F0CJL0_9BACT</name>
<comment type="similarity">
    <text evidence="1 2">Belongs to the DTD family.</text>
</comment>
<dbReference type="PANTHER" id="PTHR10472">
    <property type="entry name" value="D-TYROSYL-TRNA TYR DEACYLASE"/>
    <property type="match status" value="1"/>
</dbReference>
<protein>
    <recommendedName>
        <fullName evidence="2">D-aminoacyl-tRNA deacylase</fullName>
        <shortName evidence="2">DTD</shortName>
        <ecNumber evidence="2">3.1.1.96</ecNumber>
    </recommendedName>
    <alternativeName>
        <fullName evidence="2">Gly-tRNA(Ala) deacylase</fullName>
        <ecNumber evidence="2">3.1.1.-</ecNumber>
    </alternativeName>
</protein>
<comment type="catalytic activity">
    <reaction evidence="2">
        <text>a D-aminoacyl-tRNA + H2O = a tRNA + a D-alpha-amino acid + H(+)</text>
        <dbReference type="Rhea" id="RHEA:13953"/>
        <dbReference type="Rhea" id="RHEA-COMP:10123"/>
        <dbReference type="Rhea" id="RHEA-COMP:10124"/>
        <dbReference type="ChEBI" id="CHEBI:15377"/>
        <dbReference type="ChEBI" id="CHEBI:15378"/>
        <dbReference type="ChEBI" id="CHEBI:59871"/>
        <dbReference type="ChEBI" id="CHEBI:78442"/>
        <dbReference type="ChEBI" id="CHEBI:79333"/>
        <dbReference type="EC" id="3.1.1.96"/>
    </reaction>
</comment>
<dbReference type="HAMAP" id="MF_00518">
    <property type="entry name" value="Deacylase_Dtd"/>
    <property type="match status" value="1"/>
</dbReference>
<reference evidence="3 4" key="1">
    <citation type="submission" date="2015-02" db="EMBL/GenBank/DDBJ databases">
        <title>Single-cell genomics of uncultivated deep-branching MTB reveals a conserved set of magnetosome genes.</title>
        <authorList>
            <person name="Kolinko S."/>
            <person name="Richter M."/>
            <person name="Glockner F.O."/>
            <person name="Brachmann A."/>
            <person name="Schuler D."/>
        </authorList>
    </citation>
    <scope>NUCLEOTIDE SEQUENCE [LARGE SCALE GENOMIC DNA]</scope>
    <source>
        <strain evidence="3">SKK-01</strain>
    </source>
</reference>
<dbReference type="InterPro" id="IPR023509">
    <property type="entry name" value="DTD-like_sf"/>
</dbReference>
<organism evidence="3 4">
    <name type="scientific">Candidatus Omnitrophus magneticus</name>
    <dbReference type="NCBI Taxonomy" id="1609969"/>
    <lineage>
        <taxon>Bacteria</taxon>
        <taxon>Pseudomonadati</taxon>
        <taxon>Candidatus Omnitrophota</taxon>
        <taxon>Candidatus Omnitrophus</taxon>
    </lineage>
</organism>
<feature type="short sequence motif" description="Gly-cisPro motif, important for rejection of L-amino acids" evidence="2">
    <location>
        <begin position="137"/>
        <end position="138"/>
    </location>
</feature>
<accession>A0A0F0CJL0</accession>
<comment type="domain">
    <text evidence="2">A Gly-cisPro motif from one monomer fits into the active site of the other monomer to allow specific chiral rejection of L-amino acids.</text>
</comment>
<dbReference type="EMBL" id="JYNY01000588">
    <property type="protein sequence ID" value="KJJ83417.1"/>
    <property type="molecule type" value="Genomic_DNA"/>
</dbReference>